<dbReference type="Pfam" id="PF04063">
    <property type="entry name" value="DUF383"/>
    <property type="match status" value="1"/>
</dbReference>
<dbReference type="InterPro" id="IPR011989">
    <property type="entry name" value="ARM-like"/>
</dbReference>
<keyword evidence="6" id="KW-1185">Reference proteome</keyword>
<organism evidence="5 6">
    <name type="scientific">Symbiochloris irregularis</name>
    <dbReference type="NCBI Taxonomy" id="706552"/>
    <lineage>
        <taxon>Eukaryota</taxon>
        <taxon>Viridiplantae</taxon>
        <taxon>Chlorophyta</taxon>
        <taxon>core chlorophytes</taxon>
        <taxon>Trebouxiophyceae</taxon>
        <taxon>Trebouxiales</taxon>
        <taxon>Trebouxiaceae</taxon>
        <taxon>Symbiochloris</taxon>
    </lineage>
</organism>
<comment type="caution">
    <text evidence="5">The sequence shown here is derived from an EMBL/GenBank/DDBJ whole genome shotgun (WGS) entry which is preliminary data.</text>
</comment>
<dbReference type="InterPro" id="IPR039717">
    <property type="entry name" value="Hgh1"/>
</dbReference>
<feature type="domain" description="Protein HGH1 C-terminal" evidence="4">
    <location>
        <begin position="223"/>
        <end position="272"/>
    </location>
</feature>
<gene>
    <name evidence="5" type="ORF">WJX73_000639</name>
</gene>
<dbReference type="AlphaFoldDB" id="A0AAW1PEY9"/>
<dbReference type="PANTHER" id="PTHR13387:SF9">
    <property type="entry name" value="PROTEIN HGH1 HOMOLOG"/>
    <property type="match status" value="1"/>
</dbReference>
<evidence type="ECO:0000256" key="1">
    <source>
        <dbReference type="ARBA" id="ARBA00006712"/>
    </source>
</evidence>
<evidence type="ECO:0000313" key="5">
    <source>
        <dbReference type="EMBL" id="KAK9808488.1"/>
    </source>
</evidence>
<proteinExistence type="inferred from homology"/>
<dbReference type="InterPro" id="IPR007206">
    <property type="entry name" value="Protein_HGH1_C"/>
</dbReference>
<comment type="similarity">
    <text evidence="1">Belongs to the HGH1 family.</text>
</comment>
<dbReference type="Gene3D" id="1.25.10.10">
    <property type="entry name" value="Leucine-rich Repeat Variant"/>
    <property type="match status" value="1"/>
</dbReference>
<evidence type="ECO:0000259" key="4">
    <source>
        <dbReference type="Pfam" id="PF04064"/>
    </source>
</evidence>
<dbReference type="Proteomes" id="UP001465755">
    <property type="component" value="Unassembled WGS sequence"/>
</dbReference>
<reference evidence="5 6" key="1">
    <citation type="journal article" date="2024" name="Nat. Commun.">
        <title>Phylogenomics reveals the evolutionary origins of lichenization in chlorophyte algae.</title>
        <authorList>
            <person name="Puginier C."/>
            <person name="Libourel C."/>
            <person name="Otte J."/>
            <person name="Skaloud P."/>
            <person name="Haon M."/>
            <person name="Grisel S."/>
            <person name="Petersen M."/>
            <person name="Berrin J.G."/>
            <person name="Delaux P.M."/>
            <person name="Dal Grande F."/>
            <person name="Keller J."/>
        </authorList>
    </citation>
    <scope>NUCLEOTIDE SEQUENCE [LARGE SCALE GENOMIC DNA]</scope>
    <source>
        <strain evidence="5 6">SAG 2036</strain>
    </source>
</reference>
<dbReference type="EMBL" id="JALJOQ010000022">
    <property type="protein sequence ID" value="KAK9808488.1"/>
    <property type="molecule type" value="Genomic_DNA"/>
</dbReference>
<evidence type="ECO:0000259" key="3">
    <source>
        <dbReference type="Pfam" id="PF04063"/>
    </source>
</evidence>
<sequence>MDQVTELISFLKDPRPEARLMAAEGIQGLTGSPDGVQILADHADTLSPALFLRVPDETAISKAALTALVNLSQDEAMAAKLQGNRADLLQLDSKDLMGFNVAVLLEWFTSASPNAGSADPYQYIAMVLMNLTRLKPARQLLLEPGRRFLPALATQLESREVIRRRGCAGAIRNCCFSPEEDGLLQSMLAEKQWLRHVLMRLAGDEAGQDREGDEQAREALAETVLLLAQTEAGRRLLWDLDAPQLLKRGYEYEEHESTCSAMEQTAQLFLQDNGQVHEAVAA</sequence>
<evidence type="ECO:0000256" key="2">
    <source>
        <dbReference type="ARBA" id="ARBA00014076"/>
    </source>
</evidence>
<dbReference type="InterPro" id="IPR016024">
    <property type="entry name" value="ARM-type_fold"/>
</dbReference>
<dbReference type="InterPro" id="IPR007205">
    <property type="entry name" value="Protein_HGH1_N"/>
</dbReference>
<dbReference type="SUPFAM" id="SSF48371">
    <property type="entry name" value="ARM repeat"/>
    <property type="match status" value="1"/>
</dbReference>
<accession>A0AAW1PEY9</accession>
<evidence type="ECO:0000313" key="6">
    <source>
        <dbReference type="Proteomes" id="UP001465755"/>
    </source>
</evidence>
<protein>
    <recommendedName>
        <fullName evidence="2">Protein HGH1 homolog</fullName>
    </recommendedName>
</protein>
<name>A0AAW1PEY9_9CHLO</name>
<feature type="domain" description="Protein HGH1 N-terminal" evidence="3">
    <location>
        <begin position="59"/>
        <end position="211"/>
    </location>
</feature>
<dbReference type="PANTHER" id="PTHR13387">
    <property type="entry name" value="PROTEIN HGH1 HOMOLOG"/>
    <property type="match status" value="1"/>
</dbReference>
<dbReference type="Pfam" id="PF04064">
    <property type="entry name" value="DUF384"/>
    <property type="match status" value="1"/>
</dbReference>